<protein>
    <submittedName>
        <fullName evidence="3">Type IX secretion system sortase PorU</fullName>
    </submittedName>
</protein>
<dbReference type="Proteomes" id="UP001500567">
    <property type="component" value="Unassembled WGS sequence"/>
</dbReference>
<dbReference type="CDD" id="cd02258">
    <property type="entry name" value="Peptidase_C25_N"/>
    <property type="match status" value="1"/>
</dbReference>
<dbReference type="EMBL" id="BAABDJ010000022">
    <property type="protein sequence ID" value="GAA4010186.1"/>
    <property type="molecule type" value="Genomic_DNA"/>
</dbReference>
<dbReference type="Gene3D" id="3.40.50.1460">
    <property type="match status" value="1"/>
</dbReference>
<name>A0ABP7SDN6_9BACT</name>
<gene>
    <name evidence="3" type="primary">porU</name>
    <name evidence="3" type="ORF">GCM10022408_23060</name>
</gene>
<dbReference type="InterPro" id="IPR001769">
    <property type="entry name" value="Gingipain"/>
</dbReference>
<dbReference type="InterPro" id="IPR029030">
    <property type="entry name" value="Caspase-like_dom_sf"/>
</dbReference>
<dbReference type="InterPro" id="IPR026444">
    <property type="entry name" value="Secre_tail"/>
</dbReference>
<dbReference type="Pfam" id="PF01364">
    <property type="entry name" value="Peptidase_C25"/>
    <property type="match status" value="1"/>
</dbReference>
<sequence>MAQQAEQVISGQLSWQGYAQVPKSDGQMRQVPTFYTSVFRPGEEAGRYVVRIAGQVVEGQLRDAVYAPFSAADARVFDVTRLAATPAVVLSNGIEKRRPITLAAMLSVRRNPQSGQPEKLISFSYAYSVAPAAPVARGIQSRNYTQTSVLNQGGWVKIGVPASGIYRLDKNALQAAGIDMQGQDPRRLRVYGNAMGTLPQRNDVYRPDDLAENAVFVAGEADGRFDDNDYLLFYARGPHTWTADVVAQRFHHTLNVYTDTAYYFLTVGPGPGRRVAPAAPVAAPPTATISQYAYHAYHNRDLINLIKSGRQWLGEGFNSTARAAEFPFTIPNLVAGSTLQVTSSAAANSAVGVPTRFNLTLNGTAIGTQNMKGLSNGDYAEGANTDLSTYSYPVPANPAADVRIGLSYSGGSDPSARGWLDYLEVNAQRQLRMDGNQFDFRSFTNLAPGAISQFALNAPGATVWDVTNPRRPQAYAPDGTGTFTAPTDSLREFVAFTGGRTDHVNFGRVGKQNLHALNLDGKLDLVIVVHPLFLAEAERLAAHRRNHDKLVVQVVTTNQVYNEFSSGGQDVTAIRDLMKMVYDRAPADKTVFLLLFGDASYDYKSDRTNNASRLPAWWKSRSPLNGDNLNENFVPTYQSRESFATAYPRPNSNPIGYGPSYNSDDYFGLLDDQEGTWSEDRSGIELLDIGIGRLPVRTPRDQPNSTAQARLVVDKLISYDNPTAFGKWRNRITFVADDGDGNYHINPSTDGPAENLVRLHPEFNAHKVYLDLYPQVIAAGGQRSPECNRAIDEAIEQGSLIIQYSGHGGIRGWADEQILTNNSVLKLQNRDKLTFMITATCDFSTYDNPEETSAGEQALTDVQGGAVGLLTTTRLAFAGFGYNDGIVRAFYESMFTPINGQRPRMGDMVMATKNDFNILALENRNFTLLGDPSMRLAYPAQQAKLDSINGRLITASRIDTLKALSAITMAGRIQNGGVTNTRFTGKAQLTIYEKPTTVNTLGNEDKPIPISIRENIIYAGQATVTNGAFRIRFVVPKDINYSLGLGKISLYASDVANGLDAHGAQAVPVGGADTSEARDSLAPNIRLFMDDTTFVFGGLTRPTTTLLAQLQDKSGINTAGSGIGHEITATLDNDPNKLIILNEFYTANVDNFQQGQVRYLFKDLATGPHLLRLKAWDTFNNSAEKEIEFIAASDEKLALKHVLNYPNPFSTATTFHFDHNRAGAGDELDVQVQIFTISGRLVRTLRASALGNEPHFKSLTWNGRDEYDDQLARGVYVYRVSVKSQQTGTTASKFEKLVILN</sequence>
<organism evidence="3 4">
    <name type="scientific">Hymenobacter fastidiosus</name>
    <dbReference type="NCBI Taxonomy" id="486264"/>
    <lineage>
        <taxon>Bacteria</taxon>
        <taxon>Pseudomonadati</taxon>
        <taxon>Bacteroidota</taxon>
        <taxon>Cytophagia</taxon>
        <taxon>Cytophagales</taxon>
        <taxon>Hymenobacteraceae</taxon>
        <taxon>Hymenobacter</taxon>
    </lineage>
</organism>
<dbReference type="NCBIfam" id="NF033707">
    <property type="entry name" value="T9SS_sortase"/>
    <property type="match status" value="1"/>
</dbReference>
<evidence type="ECO:0000313" key="3">
    <source>
        <dbReference type="EMBL" id="GAA4010186.1"/>
    </source>
</evidence>
<dbReference type="NCBIfam" id="TIGR04183">
    <property type="entry name" value="Por_Secre_tail"/>
    <property type="match status" value="1"/>
</dbReference>
<evidence type="ECO:0000259" key="2">
    <source>
        <dbReference type="Pfam" id="PF01364"/>
    </source>
</evidence>
<dbReference type="Gene3D" id="3.40.50.10390">
    <property type="entry name" value="Gingipain r, domain 1"/>
    <property type="match status" value="1"/>
</dbReference>
<feature type="domain" description="Gingipain" evidence="2">
    <location>
        <begin position="526"/>
        <end position="936"/>
    </location>
</feature>
<keyword evidence="1" id="KW-0732">Signal</keyword>
<dbReference type="InterPro" id="IPR029031">
    <property type="entry name" value="Gingipain_N_sf"/>
</dbReference>
<dbReference type="SUPFAM" id="SSF52129">
    <property type="entry name" value="Caspase-like"/>
    <property type="match status" value="1"/>
</dbReference>
<evidence type="ECO:0000256" key="1">
    <source>
        <dbReference type="ARBA" id="ARBA00022729"/>
    </source>
</evidence>
<dbReference type="Gene3D" id="2.60.40.4070">
    <property type="match status" value="1"/>
</dbReference>
<comment type="caution">
    <text evidence="3">The sequence shown here is derived from an EMBL/GenBank/DDBJ whole genome shotgun (WGS) entry which is preliminary data.</text>
</comment>
<evidence type="ECO:0000313" key="4">
    <source>
        <dbReference type="Proteomes" id="UP001500567"/>
    </source>
</evidence>
<keyword evidence="4" id="KW-1185">Reference proteome</keyword>
<accession>A0ABP7SDN6</accession>
<reference evidence="4" key="1">
    <citation type="journal article" date="2019" name="Int. J. Syst. Evol. Microbiol.">
        <title>The Global Catalogue of Microorganisms (GCM) 10K type strain sequencing project: providing services to taxonomists for standard genome sequencing and annotation.</title>
        <authorList>
            <consortium name="The Broad Institute Genomics Platform"/>
            <consortium name="The Broad Institute Genome Sequencing Center for Infectious Disease"/>
            <person name="Wu L."/>
            <person name="Ma J."/>
        </authorList>
    </citation>
    <scope>NUCLEOTIDE SEQUENCE [LARGE SCALE GENOMIC DNA]</scope>
    <source>
        <strain evidence="4">JCM 17224</strain>
    </source>
</reference>
<proteinExistence type="predicted"/>